<evidence type="ECO:0000313" key="4">
    <source>
        <dbReference type="Proteomes" id="UP000000560"/>
    </source>
</evidence>
<evidence type="ECO:0000313" key="3">
    <source>
        <dbReference type="EMBL" id="CBF70381.1"/>
    </source>
</evidence>
<keyword evidence="4" id="KW-1185">Reference proteome</keyword>
<accession>C8V343</accession>
<feature type="region of interest" description="Disordered" evidence="2">
    <location>
        <begin position="505"/>
        <end position="550"/>
    </location>
</feature>
<dbReference type="OMA" id="QPRFKHA"/>
<name>Q5B0C7_EMENI</name>
<dbReference type="STRING" id="227321.Q5B0C7"/>
<protein>
    <submittedName>
        <fullName evidence="3">Uncharacterized protein</fullName>
    </submittedName>
</protein>
<dbReference type="HOGENOM" id="CLU_036914_0_0_1"/>
<proteinExistence type="predicted"/>
<reference evidence="4" key="1">
    <citation type="journal article" date="2005" name="Nature">
        <title>Sequencing of Aspergillus nidulans and comparative analysis with A. fumigatus and A. oryzae.</title>
        <authorList>
            <person name="Galagan J.E."/>
            <person name="Calvo S.E."/>
            <person name="Cuomo C."/>
            <person name="Ma L.J."/>
            <person name="Wortman J.R."/>
            <person name="Batzoglou S."/>
            <person name="Lee S.I."/>
            <person name="Basturkmen M."/>
            <person name="Spevak C.C."/>
            <person name="Clutterbuck J."/>
            <person name="Kapitonov V."/>
            <person name="Jurka J."/>
            <person name="Scazzocchio C."/>
            <person name="Farman M."/>
            <person name="Butler J."/>
            <person name="Purcell S."/>
            <person name="Harris S."/>
            <person name="Braus G.H."/>
            <person name="Draht O."/>
            <person name="Busch S."/>
            <person name="D'Enfert C."/>
            <person name="Bouchier C."/>
            <person name="Goldman G.H."/>
            <person name="Bell-Pedersen D."/>
            <person name="Griffiths-Jones S."/>
            <person name="Doonan J.H."/>
            <person name="Yu J."/>
            <person name="Vienken K."/>
            <person name="Pain A."/>
            <person name="Freitag M."/>
            <person name="Selker E.U."/>
            <person name="Archer D.B."/>
            <person name="Penalva M.A."/>
            <person name="Oakley B.R."/>
            <person name="Momany M."/>
            <person name="Tanaka T."/>
            <person name="Kumagai T."/>
            <person name="Asai K."/>
            <person name="Machida M."/>
            <person name="Nierman W.C."/>
            <person name="Denning D.W."/>
            <person name="Caddick M."/>
            <person name="Hynes M."/>
            <person name="Paoletti M."/>
            <person name="Fischer R."/>
            <person name="Miller B."/>
            <person name="Dyer P."/>
            <person name="Sachs M.S."/>
            <person name="Osmani S.A."/>
            <person name="Birren B.W."/>
        </authorList>
    </citation>
    <scope>NUCLEOTIDE SEQUENCE [LARGE SCALE GENOMIC DNA]</scope>
    <source>
        <strain evidence="4">FGSC A4 / ATCC 38163 / CBS 112.46 / NRRL 194 / M139</strain>
    </source>
</reference>
<evidence type="ECO:0000256" key="1">
    <source>
        <dbReference type="SAM" id="Coils"/>
    </source>
</evidence>
<gene>
    <name evidence="3" type="ORF">ANIA_06003</name>
</gene>
<dbReference type="InParanoid" id="Q5B0C7"/>
<reference evidence="4" key="2">
    <citation type="journal article" date="2009" name="Fungal Genet. Biol.">
        <title>The 2008 update of the Aspergillus nidulans genome annotation: a community effort.</title>
        <authorList>
            <person name="Wortman J.R."/>
            <person name="Gilsenan J.M."/>
            <person name="Joardar V."/>
            <person name="Deegan J."/>
            <person name="Clutterbuck J."/>
            <person name="Andersen M.R."/>
            <person name="Archer D."/>
            <person name="Bencina M."/>
            <person name="Braus G."/>
            <person name="Coutinho P."/>
            <person name="von Dohren H."/>
            <person name="Doonan J."/>
            <person name="Driessen A.J."/>
            <person name="Durek P."/>
            <person name="Espeso E."/>
            <person name="Fekete E."/>
            <person name="Flipphi M."/>
            <person name="Estrada C.G."/>
            <person name="Geysens S."/>
            <person name="Goldman G."/>
            <person name="de Groot P.W."/>
            <person name="Hansen K."/>
            <person name="Harris S.D."/>
            <person name="Heinekamp T."/>
            <person name="Helmstaedt K."/>
            <person name="Henrissat B."/>
            <person name="Hofmann G."/>
            <person name="Homan T."/>
            <person name="Horio T."/>
            <person name="Horiuchi H."/>
            <person name="James S."/>
            <person name="Jones M."/>
            <person name="Karaffa L."/>
            <person name="Karanyi Z."/>
            <person name="Kato M."/>
            <person name="Keller N."/>
            <person name="Kelly D.E."/>
            <person name="Kiel J.A."/>
            <person name="Kim J.M."/>
            <person name="van der Klei I.J."/>
            <person name="Klis F.M."/>
            <person name="Kovalchuk A."/>
            <person name="Krasevec N."/>
            <person name="Kubicek C.P."/>
            <person name="Liu B."/>
            <person name="Maccabe A."/>
            <person name="Meyer V."/>
            <person name="Mirabito P."/>
            <person name="Miskei M."/>
            <person name="Mos M."/>
            <person name="Mullins J."/>
            <person name="Nelson D.R."/>
            <person name="Nielsen J."/>
            <person name="Oakley B.R."/>
            <person name="Osmani S.A."/>
            <person name="Pakula T."/>
            <person name="Paszewski A."/>
            <person name="Paulsen I."/>
            <person name="Pilsyk S."/>
            <person name="Pocsi I."/>
            <person name="Punt P.J."/>
            <person name="Ram A.F."/>
            <person name="Ren Q."/>
            <person name="Robellet X."/>
            <person name="Robson G."/>
            <person name="Seiboth B."/>
            <person name="van Solingen P."/>
            <person name="Specht T."/>
            <person name="Sun J."/>
            <person name="Taheri-Talesh N."/>
            <person name="Takeshita N."/>
            <person name="Ussery D."/>
            <person name="vanKuyk P.A."/>
            <person name="Visser H."/>
            <person name="van de Vondervoort P.J."/>
            <person name="de Vries R.P."/>
            <person name="Walton J."/>
            <person name="Xiang X."/>
            <person name="Xiong Y."/>
            <person name="Zeng A.P."/>
            <person name="Brandt B.W."/>
            <person name="Cornell M.J."/>
            <person name="van den Hondel C.A."/>
            <person name="Visser J."/>
            <person name="Oliver S.G."/>
            <person name="Turner G."/>
        </authorList>
    </citation>
    <scope>GENOME REANNOTATION</scope>
    <source>
        <strain evidence="4">FGSC A4 / ATCC 38163 / CBS 112.46 / NRRL 194 / M139</strain>
    </source>
</reference>
<dbReference type="GeneID" id="2871046"/>
<accession>Q5B0C7</accession>
<dbReference type="KEGG" id="ani:ANIA_06003"/>
<dbReference type="eggNOG" id="ENOG502S94T">
    <property type="taxonomic scope" value="Eukaryota"/>
</dbReference>
<evidence type="ECO:0000256" key="2">
    <source>
        <dbReference type="SAM" id="MobiDB-lite"/>
    </source>
</evidence>
<feature type="compositionally biased region" description="Basic and acidic residues" evidence="2">
    <location>
        <begin position="507"/>
        <end position="522"/>
    </location>
</feature>
<feature type="coiled-coil region" evidence="1">
    <location>
        <begin position="213"/>
        <end position="240"/>
    </location>
</feature>
<keyword evidence="1" id="KW-0175">Coiled coil</keyword>
<dbReference type="RefSeq" id="XP_663607.1">
    <property type="nucleotide sequence ID" value="XM_658515.1"/>
</dbReference>
<dbReference type="EMBL" id="BN001301">
    <property type="protein sequence ID" value="CBF70381.1"/>
    <property type="molecule type" value="Genomic_DNA"/>
</dbReference>
<sequence length="550" mass="61859">MVIYTVQPLIPCQMESATPAGSSDIPPFAQPLAPYIKSRAEALRIRQALTIYLRSQITFVDNDPEHAECLSNSHLSLCVSDNAVSDVKRIPAELTGLRKKYLQALQANVAARKQRQLIVEKLSAERSDGSEIGLSSQDSSLELQAYLRLVRDRRRHAKLQVFEQYLQELRNRDTPRPEDFDNQERQNQTALLEEFEDEGQASGEASADIEELVHKLERAVIRAKSQLDREKKLYAELKARSAFESYGEEEPAPALKAAALQVTRNELVQWVEDKLVGSGDSEEAPIQEIPAEEIEESARILEEQRMRIIQQYTVYTETRKRLLETVARACQPVSTASAKTASRPLEVRTPSTEKELPIEPLEVLSYASDVLHPMSKIQRSLALQKFYLSGMLAKEKSTTMRMLNRLSDESHLLPEYPILARQPRFKHATAALNPRDTANQADSAKEDEIVRLAEAWAFASSAAGSNEKEYVGKKVEDGSEHADGAYQELEKVYKLLNQDLEEALEGAQEKNDSDIWAHEARSTRSSARLQAEKRPKGPWTRLIGNVGVAD</sequence>
<dbReference type="OrthoDB" id="5402392at2759"/>
<organism evidence="3 4">
    <name type="scientific">Emericella nidulans (strain FGSC A4 / ATCC 38163 / CBS 112.46 / NRRL 194 / M139)</name>
    <name type="common">Aspergillus nidulans</name>
    <dbReference type="NCBI Taxonomy" id="227321"/>
    <lineage>
        <taxon>Eukaryota</taxon>
        <taxon>Fungi</taxon>
        <taxon>Dikarya</taxon>
        <taxon>Ascomycota</taxon>
        <taxon>Pezizomycotina</taxon>
        <taxon>Eurotiomycetes</taxon>
        <taxon>Eurotiomycetidae</taxon>
        <taxon>Eurotiales</taxon>
        <taxon>Aspergillaceae</taxon>
        <taxon>Aspergillus</taxon>
        <taxon>Aspergillus subgen. Nidulantes</taxon>
    </lineage>
</organism>
<dbReference type="AlphaFoldDB" id="Q5B0C7"/>
<dbReference type="Proteomes" id="UP000000560">
    <property type="component" value="Chromosome I"/>
</dbReference>